<evidence type="ECO:0000313" key="2">
    <source>
        <dbReference type="EMBL" id="KKK74145.1"/>
    </source>
</evidence>
<reference evidence="2" key="1">
    <citation type="journal article" date="2015" name="Nature">
        <title>Complex archaea that bridge the gap between prokaryotes and eukaryotes.</title>
        <authorList>
            <person name="Spang A."/>
            <person name="Saw J.H."/>
            <person name="Jorgensen S.L."/>
            <person name="Zaremba-Niedzwiedzka K."/>
            <person name="Martijn J."/>
            <person name="Lind A.E."/>
            <person name="van Eijk R."/>
            <person name="Schleper C."/>
            <person name="Guy L."/>
            <person name="Ettema T.J."/>
        </authorList>
    </citation>
    <scope>NUCLEOTIDE SEQUENCE</scope>
</reference>
<evidence type="ECO:0000256" key="1">
    <source>
        <dbReference type="SAM" id="Phobius"/>
    </source>
</evidence>
<organism evidence="2">
    <name type="scientific">marine sediment metagenome</name>
    <dbReference type="NCBI Taxonomy" id="412755"/>
    <lineage>
        <taxon>unclassified sequences</taxon>
        <taxon>metagenomes</taxon>
        <taxon>ecological metagenomes</taxon>
    </lineage>
</organism>
<accession>A0A0F8YK99</accession>
<feature type="transmembrane region" description="Helical" evidence="1">
    <location>
        <begin position="7"/>
        <end position="32"/>
    </location>
</feature>
<keyword evidence="1" id="KW-0472">Membrane</keyword>
<proteinExistence type="predicted"/>
<keyword evidence="1" id="KW-0812">Transmembrane</keyword>
<dbReference type="EMBL" id="LAZR01056459">
    <property type="protein sequence ID" value="KKK74145.1"/>
    <property type="molecule type" value="Genomic_DNA"/>
</dbReference>
<keyword evidence="1" id="KW-1133">Transmembrane helix</keyword>
<protein>
    <submittedName>
        <fullName evidence="2">Uncharacterized protein</fullName>
    </submittedName>
</protein>
<gene>
    <name evidence="2" type="ORF">LCGC14_2886710</name>
</gene>
<name>A0A0F8YK99_9ZZZZ</name>
<sequence length="34" mass="3573">MTRALKFIAGLLLFTAAMAVIYGWVVIGYAVVGG</sequence>
<dbReference type="AlphaFoldDB" id="A0A0F8YK99"/>
<comment type="caution">
    <text evidence="2">The sequence shown here is derived from an EMBL/GenBank/DDBJ whole genome shotgun (WGS) entry which is preliminary data.</text>
</comment>